<keyword evidence="4" id="KW-1185">Reference proteome</keyword>
<dbReference type="RefSeq" id="WP_146438279.1">
    <property type="nucleotide sequence ID" value="NZ_SJPL01000001.1"/>
</dbReference>
<evidence type="ECO:0000313" key="4">
    <source>
        <dbReference type="Proteomes" id="UP000317238"/>
    </source>
</evidence>
<dbReference type="Gene3D" id="2.60.120.560">
    <property type="entry name" value="Exo-inulinase, domain 1"/>
    <property type="match status" value="1"/>
</dbReference>
<reference evidence="3 4" key="1">
    <citation type="submission" date="2019-02" db="EMBL/GenBank/DDBJ databases">
        <title>Deep-cultivation of Planctomycetes and their phenomic and genomic characterization uncovers novel biology.</title>
        <authorList>
            <person name="Wiegand S."/>
            <person name="Jogler M."/>
            <person name="Boedeker C."/>
            <person name="Pinto D."/>
            <person name="Vollmers J."/>
            <person name="Rivas-Marin E."/>
            <person name="Kohn T."/>
            <person name="Peeters S.H."/>
            <person name="Heuer A."/>
            <person name="Rast P."/>
            <person name="Oberbeckmann S."/>
            <person name="Bunk B."/>
            <person name="Jeske O."/>
            <person name="Meyerdierks A."/>
            <person name="Storesund J.E."/>
            <person name="Kallscheuer N."/>
            <person name="Luecker S."/>
            <person name="Lage O.M."/>
            <person name="Pohl T."/>
            <person name="Merkel B.J."/>
            <person name="Hornburger P."/>
            <person name="Mueller R.-W."/>
            <person name="Bruemmer F."/>
            <person name="Labrenz M."/>
            <person name="Spormann A.M."/>
            <person name="Op Den Camp H."/>
            <person name="Overmann J."/>
            <person name="Amann R."/>
            <person name="Jetten M.S.M."/>
            <person name="Mascher T."/>
            <person name="Medema M.H."/>
            <person name="Devos D.P."/>
            <person name="Kaster A.-K."/>
            <person name="Ovreas L."/>
            <person name="Rohde M."/>
            <person name="Galperin M.Y."/>
            <person name="Jogler C."/>
        </authorList>
    </citation>
    <scope>NUCLEOTIDE SEQUENCE [LARGE SCALE GENOMIC DNA]</scope>
    <source>
        <strain evidence="3 4">Pan14r</strain>
    </source>
</reference>
<dbReference type="Proteomes" id="UP000317238">
    <property type="component" value="Unassembled WGS sequence"/>
</dbReference>
<feature type="signal peptide" evidence="1">
    <location>
        <begin position="1"/>
        <end position="20"/>
    </location>
</feature>
<dbReference type="EMBL" id="SJPL01000001">
    <property type="protein sequence ID" value="TWT68369.1"/>
    <property type="molecule type" value="Genomic_DNA"/>
</dbReference>
<evidence type="ECO:0000256" key="1">
    <source>
        <dbReference type="SAM" id="SignalP"/>
    </source>
</evidence>
<name>A0A5C5Y0J7_9PLAN</name>
<proteinExistence type="predicted"/>
<protein>
    <recommendedName>
        <fullName evidence="2">3-keto-alpha-glucoside-1,2-lyase/3-keto-2-hydroxy-glucal hydratase domain-containing protein</fullName>
    </recommendedName>
</protein>
<feature type="domain" description="3-keto-alpha-glucoside-1,2-lyase/3-keto-2-hydroxy-glucal hydratase" evidence="2">
    <location>
        <begin position="30"/>
        <end position="220"/>
    </location>
</feature>
<dbReference type="GO" id="GO:0016787">
    <property type="term" value="F:hydrolase activity"/>
    <property type="evidence" value="ECO:0007669"/>
    <property type="project" value="InterPro"/>
</dbReference>
<keyword evidence="1" id="KW-0732">Signal</keyword>
<dbReference type="AlphaFoldDB" id="A0A5C5Y0J7"/>
<feature type="chain" id="PRO_5022793098" description="3-keto-alpha-glucoside-1,2-lyase/3-keto-2-hydroxy-glucal hydratase domain-containing protein" evidence="1">
    <location>
        <begin position="21"/>
        <end position="223"/>
    </location>
</feature>
<dbReference type="InterPro" id="IPR010496">
    <property type="entry name" value="AL/BT2_dom"/>
</dbReference>
<dbReference type="Pfam" id="PF06439">
    <property type="entry name" value="3keto-disac_hyd"/>
    <property type="match status" value="1"/>
</dbReference>
<gene>
    <name evidence="3" type="ORF">Pan14r_06130</name>
</gene>
<dbReference type="OrthoDB" id="9770043at2"/>
<accession>A0A5C5Y0J7</accession>
<evidence type="ECO:0000313" key="3">
    <source>
        <dbReference type="EMBL" id="TWT68369.1"/>
    </source>
</evidence>
<sequence length="223" mass="25041" precursor="true">MPVVRLTCLFALAYFSFTTAFGESTATKSGWTVLFDGANTDAFRNYQSDTISSGWKIQDDALVRAEKGAGDIITKEKFGAFELELEYKISPEGNSGVMFHVTEDNPKPWQSGPEIQVQDNTAGHDPQKAGWLYQLYKADVDATKPAGQWNKLRILITPEKCAHYVNGVKYFEYVKGSDDWDQRVAKSKFSKFEGFGEATSGHIALQDHGDEVAYRNIRVRKFD</sequence>
<organism evidence="3 4">
    <name type="scientific">Crateriforma conspicua</name>
    <dbReference type="NCBI Taxonomy" id="2527996"/>
    <lineage>
        <taxon>Bacteria</taxon>
        <taxon>Pseudomonadati</taxon>
        <taxon>Planctomycetota</taxon>
        <taxon>Planctomycetia</taxon>
        <taxon>Planctomycetales</taxon>
        <taxon>Planctomycetaceae</taxon>
        <taxon>Crateriforma</taxon>
    </lineage>
</organism>
<comment type="caution">
    <text evidence="3">The sequence shown here is derived from an EMBL/GenBank/DDBJ whole genome shotgun (WGS) entry which is preliminary data.</text>
</comment>
<evidence type="ECO:0000259" key="2">
    <source>
        <dbReference type="Pfam" id="PF06439"/>
    </source>
</evidence>